<organism evidence="1 2">
    <name type="scientific">Gossypium klotzschianum</name>
    <dbReference type="NCBI Taxonomy" id="34286"/>
    <lineage>
        <taxon>Eukaryota</taxon>
        <taxon>Viridiplantae</taxon>
        <taxon>Streptophyta</taxon>
        <taxon>Embryophyta</taxon>
        <taxon>Tracheophyta</taxon>
        <taxon>Spermatophyta</taxon>
        <taxon>Magnoliopsida</taxon>
        <taxon>eudicotyledons</taxon>
        <taxon>Gunneridae</taxon>
        <taxon>Pentapetalae</taxon>
        <taxon>rosids</taxon>
        <taxon>malvids</taxon>
        <taxon>Malvales</taxon>
        <taxon>Malvaceae</taxon>
        <taxon>Malvoideae</taxon>
        <taxon>Gossypium</taxon>
    </lineage>
</organism>
<dbReference type="PANTHER" id="PTHR46250:SF17">
    <property type="entry name" value="MYB_SANT-LIKE DOMAIN-CONTAINING PROTEIN"/>
    <property type="match status" value="1"/>
</dbReference>
<gene>
    <name evidence="1" type="ORF">Goklo_026902</name>
</gene>
<dbReference type="EMBL" id="JABFAB010000002">
    <property type="protein sequence ID" value="MBA0642532.1"/>
    <property type="molecule type" value="Genomic_DNA"/>
</dbReference>
<protein>
    <recommendedName>
        <fullName evidence="3">Myb/SANT-like domain-containing protein</fullName>
    </recommendedName>
</protein>
<feature type="non-terminal residue" evidence="1">
    <location>
        <position position="1"/>
    </location>
</feature>
<reference evidence="1 2" key="1">
    <citation type="journal article" date="2019" name="Genome Biol. Evol.">
        <title>Insights into the evolution of the New World diploid cottons (Gossypium, subgenus Houzingenia) based on genome sequencing.</title>
        <authorList>
            <person name="Grover C.E."/>
            <person name="Arick M.A. 2nd"/>
            <person name="Thrash A."/>
            <person name="Conover J.L."/>
            <person name="Sanders W.S."/>
            <person name="Peterson D.G."/>
            <person name="Frelichowski J.E."/>
            <person name="Scheffler J.A."/>
            <person name="Scheffler B.E."/>
            <person name="Wendel J.F."/>
        </authorList>
    </citation>
    <scope>NUCLEOTIDE SEQUENCE [LARGE SCALE GENOMIC DNA]</scope>
    <source>
        <strain evidence="1">57</strain>
        <tissue evidence="1">Leaf</tissue>
    </source>
</reference>
<evidence type="ECO:0000313" key="2">
    <source>
        <dbReference type="Proteomes" id="UP000593573"/>
    </source>
</evidence>
<dbReference type="OrthoDB" id="618098at2759"/>
<comment type="caution">
    <text evidence="1">The sequence shown here is derived from an EMBL/GenBank/DDBJ whole genome shotgun (WGS) entry which is preliminary data.</text>
</comment>
<keyword evidence="2" id="KW-1185">Reference proteome</keyword>
<evidence type="ECO:0008006" key="3">
    <source>
        <dbReference type="Google" id="ProtNLM"/>
    </source>
</evidence>
<dbReference type="Proteomes" id="UP000593573">
    <property type="component" value="Unassembled WGS sequence"/>
</dbReference>
<sequence>MLEKVLPHAMLKAKPNLELRIRTLKKYWATVYDMLSGKENNNFSWDDHKAADQFKHHSFPYYDQLTSIYAKDRATEKDAQIATDIVEEIDVEDVTTTNNIEEGNNYHECENDVSLDEMDVLATQLQSLKPNQDGSTFS</sequence>
<proteinExistence type="predicted"/>
<dbReference type="PANTHER" id="PTHR46250">
    <property type="entry name" value="MYB/SANT-LIKE DNA-BINDING DOMAIN PROTEIN-RELATED"/>
    <property type="match status" value="1"/>
</dbReference>
<evidence type="ECO:0000313" key="1">
    <source>
        <dbReference type="EMBL" id="MBA0642532.1"/>
    </source>
</evidence>
<dbReference type="AlphaFoldDB" id="A0A7J8TWH6"/>
<accession>A0A7J8TWH6</accession>
<name>A0A7J8TWH6_9ROSI</name>